<keyword evidence="1" id="KW-1133">Transmembrane helix</keyword>
<evidence type="ECO:0000256" key="1">
    <source>
        <dbReference type="SAM" id="Phobius"/>
    </source>
</evidence>
<gene>
    <name evidence="2" type="ORF">F9K24_18820</name>
</gene>
<dbReference type="AlphaFoldDB" id="A0A833GZJ5"/>
<accession>A0A833GZJ5</accession>
<comment type="caution">
    <text evidence="2">The sequence shown here is derived from an EMBL/GenBank/DDBJ whole genome shotgun (WGS) entry which is preliminary data.</text>
</comment>
<dbReference type="EMBL" id="WBUI01000026">
    <property type="protein sequence ID" value="KAB2929816.1"/>
    <property type="molecule type" value="Genomic_DNA"/>
</dbReference>
<protein>
    <submittedName>
        <fullName evidence="2">Uncharacterized protein</fullName>
    </submittedName>
</protein>
<feature type="transmembrane region" description="Helical" evidence="1">
    <location>
        <begin position="152"/>
        <end position="172"/>
    </location>
</feature>
<keyword evidence="1" id="KW-0472">Membrane</keyword>
<proteinExistence type="predicted"/>
<sequence>MSIENPYHPPADFTPAPISSDLRSTIDTDELDIGGIFRVTFQLFKQRPVDFGLPILIYTLVTSVLFVIYMRFFTSGFMDLIRHQMASKAGAPTPEQFSRIFGQFFGVMMLVGFMGMLLQAFYSLYMTNRTGDCLINSEATAGHTFLQTLRRYVPFLFTALLAFFPVMIGMMFCLVPGLLLMVYFSMVAPLVGIGGRGPSALSLCFSLLRDRFGKTLLVYFISLVVFYAVYMFLSIPLNMLIGSIFQPMDPQAMKGPEEMIRAFSESPFIMTTMLAGNFLNTLLYAYLSVVAAVMYLNYSREDRLKRVKETLSNTGMVNS</sequence>
<feature type="transmembrane region" description="Helical" evidence="1">
    <location>
        <begin position="100"/>
        <end position="122"/>
    </location>
</feature>
<reference evidence="2 3" key="1">
    <citation type="submission" date="2019-10" db="EMBL/GenBank/DDBJ databases">
        <title>Extracellular Electron Transfer in a Candidatus Methanoperedens spp. Enrichment Culture.</title>
        <authorList>
            <person name="Berger S."/>
            <person name="Rangel Shaw D."/>
            <person name="Berben T."/>
            <person name="In 'T Zandt M."/>
            <person name="Frank J."/>
            <person name="Reimann J."/>
            <person name="Jetten M.S.M."/>
            <person name="Welte C.U."/>
        </authorList>
    </citation>
    <scope>NUCLEOTIDE SEQUENCE [LARGE SCALE GENOMIC DNA]</scope>
    <source>
        <strain evidence="2">SB12</strain>
    </source>
</reference>
<feature type="transmembrane region" description="Helical" evidence="1">
    <location>
        <begin position="51"/>
        <end position="72"/>
    </location>
</feature>
<feature type="transmembrane region" description="Helical" evidence="1">
    <location>
        <begin position="278"/>
        <end position="298"/>
    </location>
</feature>
<name>A0A833GZJ5_9LEPT</name>
<evidence type="ECO:0000313" key="2">
    <source>
        <dbReference type="EMBL" id="KAB2929816.1"/>
    </source>
</evidence>
<feature type="transmembrane region" description="Helical" evidence="1">
    <location>
        <begin position="216"/>
        <end position="241"/>
    </location>
</feature>
<keyword evidence="1" id="KW-0812">Transmembrane</keyword>
<organism evidence="2 3">
    <name type="scientific">Leptonema illini</name>
    <dbReference type="NCBI Taxonomy" id="183"/>
    <lineage>
        <taxon>Bacteria</taxon>
        <taxon>Pseudomonadati</taxon>
        <taxon>Spirochaetota</taxon>
        <taxon>Spirochaetia</taxon>
        <taxon>Leptospirales</taxon>
        <taxon>Leptospiraceae</taxon>
        <taxon>Leptonema</taxon>
    </lineage>
</organism>
<evidence type="ECO:0000313" key="3">
    <source>
        <dbReference type="Proteomes" id="UP000460298"/>
    </source>
</evidence>
<dbReference type="Proteomes" id="UP000460298">
    <property type="component" value="Unassembled WGS sequence"/>
</dbReference>